<dbReference type="AlphaFoldDB" id="C9KKU6"/>
<organism evidence="1 2">
    <name type="scientific">Mitsuokella multacida DSM 20544</name>
    <dbReference type="NCBI Taxonomy" id="500635"/>
    <lineage>
        <taxon>Bacteria</taxon>
        <taxon>Bacillati</taxon>
        <taxon>Bacillota</taxon>
        <taxon>Negativicutes</taxon>
        <taxon>Selenomonadales</taxon>
        <taxon>Selenomonadaceae</taxon>
        <taxon>Mitsuokella</taxon>
    </lineage>
</organism>
<sequence length="39" mass="4584">MWDLYLAGCAAAFYIGYIDIHQVLMTKGNNNELPMTRWY</sequence>
<reference evidence="1" key="1">
    <citation type="submission" date="2009-09" db="EMBL/GenBank/DDBJ databases">
        <authorList>
            <person name="Weinstock G."/>
            <person name="Sodergren E."/>
            <person name="Clifton S."/>
            <person name="Fulton L."/>
            <person name="Fulton B."/>
            <person name="Courtney L."/>
            <person name="Fronick C."/>
            <person name="Harrison M."/>
            <person name="Strong C."/>
            <person name="Farmer C."/>
            <person name="Delahaunty K."/>
            <person name="Markovic C."/>
            <person name="Hall O."/>
            <person name="Minx P."/>
            <person name="Tomlinson C."/>
            <person name="Mitreva M."/>
            <person name="Nelson J."/>
            <person name="Hou S."/>
            <person name="Wollam A."/>
            <person name="Pepin K.H."/>
            <person name="Johnson M."/>
            <person name="Bhonagiri V."/>
            <person name="Nash W.E."/>
            <person name="Warren W."/>
            <person name="Chinwalla A."/>
            <person name="Mardis E.R."/>
            <person name="Wilson R.K."/>
        </authorList>
    </citation>
    <scope>NUCLEOTIDE SEQUENCE [LARGE SCALE GENOMIC DNA]</scope>
    <source>
        <strain evidence="1">DSM 20544</strain>
    </source>
</reference>
<gene>
    <name evidence="1" type="ORF">MITSMUL_03796</name>
</gene>
<evidence type="ECO:0000313" key="1">
    <source>
        <dbReference type="EMBL" id="EEX69746.1"/>
    </source>
</evidence>
<proteinExistence type="predicted"/>
<dbReference type="PATRIC" id="fig|500635.8.peg.1163"/>
<comment type="caution">
    <text evidence="1">The sequence shown here is derived from an EMBL/GenBank/DDBJ whole genome shotgun (WGS) entry which is preliminary data.</text>
</comment>
<dbReference type="Proteomes" id="UP000003671">
    <property type="component" value="Unassembled WGS sequence"/>
</dbReference>
<name>C9KKU6_9FIRM</name>
<dbReference type="eggNOG" id="COG2230">
    <property type="taxonomic scope" value="Bacteria"/>
</dbReference>
<dbReference type="STRING" id="500635.MITSMUL_03796"/>
<accession>C9KKU6</accession>
<keyword evidence="2" id="KW-1185">Reference proteome</keyword>
<dbReference type="EMBL" id="ABWK02000009">
    <property type="protein sequence ID" value="EEX69746.1"/>
    <property type="molecule type" value="Genomic_DNA"/>
</dbReference>
<evidence type="ECO:0000313" key="2">
    <source>
        <dbReference type="Proteomes" id="UP000003671"/>
    </source>
</evidence>
<dbReference type="HOGENOM" id="CLU_3312822_0_0_9"/>
<protein>
    <submittedName>
        <fullName evidence="1">Uncharacterized protein</fullName>
    </submittedName>
</protein>